<dbReference type="PANTHER" id="PTHR14582:SF1">
    <property type="entry name" value="CENTROMERE PROTEIN O"/>
    <property type="match status" value="1"/>
</dbReference>
<feature type="region of interest" description="Disordered" evidence="7">
    <location>
        <begin position="60"/>
        <end position="93"/>
    </location>
</feature>
<feature type="compositionally biased region" description="Low complexity" evidence="7">
    <location>
        <begin position="241"/>
        <end position="274"/>
    </location>
</feature>
<evidence type="ECO:0000256" key="4">
    <source>
        <dbReference type="ARBA" id="ARBA00022454"/>
    </source>
</evidence>
<evidence type="ECO:0000256" key="6">
    <source>
        <dbReference type="ARBA" id="ARBA00023328"/>
    </source>
</evidence>
<feature type="region of interest" description="Disordered" evidence="7">
    <location>
        <begin position="219"/>
        <end position="313"/>
    </location>
</feature>
<evidence type="ECO:0000256" key="3">
    <source>
        <dbReference type="ARBA" id="ARBA00007321"/>
    </source>
</evidence>
<proteinExistence type="inferred from homology"/>
<comment type="similarity">
    <text evidence="3">Belongs to the CENP-O/MCM21 family.</text>
</comment>
<dbReference type="EMBL" id="JBBPBM010000020">
    <property type="protein sequence ID" value="KAK8550610.1"/>
    <property type="molecule type" value="Genomic_DNA"/>
</dbReference>
<keyword evidence="6" id="KW-0137">Centromere</keyword>
<accession>A0ABR2E0D7</accession>
<dbReference type="Pfam" id="PF09496">
    <property type="entry name" value="CENP-O"/>
    <property type="match status" value="1"/>
</dbReference>
<dbReference type="Proteomes" id="UP001472677">
    <property type="component" value="Unassembled WGS sequence"/>
</dbReference>
<evidence type="ECO:0000256" key="1">
    <source>
        <dbReference type="ARBA" id="ARBA00004123"/>
    </source>
</evidence>
<protein>
    <submittedName>
        <fullName evidence="8">Uncharacterized protein</fullName>
    </submittedName>
</protein>
<keyword evidence="9" id="KW-1185">Reference proteome</keyword>
<evidence type="ECO:0000313" key="9">
    <source>
        <dbReference type="Proteomes" id="UP001472677"/>
    </source>
</evidence>
<evidence type="ECO:0000256" key="5">
    <source>
        <dbReference type="ARBA" id="ARBA00023242"/>
    </source>
</evidence>
<dbReference type="CDD" id="cd23835">
    <property type="entry name" value="DRWD-N_CENP-O"/>
    <property type="match status" value="1"/>
</dbReference>
<feature type="region of interest" description="Disordered" evidence="7">
    <location>
        <begin position="344"/>
        <end position="367"/>
    </location>
</feature>
<dbReference type="PANTHER" id="PTHR14582">
    <property type="entry name" value="INNER KINETOCHORE SUBUNIT MAL2"/>
    <property type="match status" value="1"/>
</dbReference>
<keyword evidence="5" id="KW-0539">Nucleus</keyword>
<organism evidence="8 9">
    <name type="scientific">Hibiscus sabdariffa</name>
    <name type="common">roselle</name>
    <dbReference type="NCBI Taxonomy" id="183260"/>
    <lineage>
        <taxon>Eukaryota</taxon>
        <taxon>Viridiplantae</taxon>
        <taxon>Streptophyta</taxon>
        <taxon>Embryophyta</taxon>
        <taxon>Tracheophyta</taxon>
        <taxon>Spermatophyta</taxon>
        <taxon>Magnoliopsida</taxon>
        <taxon>eudicotyledons</taxon>
        <taxon>Gunneridae</taxon>
        <taxon>Pentapetalae</taxon>
        <taxon>rosids</taxon>
        <taxon>malvids</taxon>
        <taxon>Malvales</taxon>
        <taxon>Malvaceae</taxon>
        <taxon>Malvoideae</taxon>
        <taxon>Hibiscus</taxon>
    </lineage>
</organism>
<name>A0ABR2E0D7_9ROSI</name>
<keyword evidence="4" id="KW-0158">Chromosome</keyword>
<dbReference type="InterPro" id="IPR018464">
    <property type="entry name" value="CENP-O"/>
</dbReference>
<feature type="compositionally biased region" description="Low complexity" evidence="7">
    <location>
        <begin position="219"/>
        <end position="229"/>
    </location>
</feature>
<dbReference type="CDD" id="cd23836">
    <property type="entry name" value="DRWD-C_CENP-O"/>
    <property type="match status" value="1"/>
</dbReference>
<reference evidence="8 9" key="1">
    <citation type="journal article" date="2024" name="G3 (Bethesda)">
        <title>Genome assembly of Hibiscus sabdariffa L. provides insights into metabolisms of medicinal natural products.</title>
        <authorList>
            <person name="Kim T."/>
        </authorList>
    </citation>
    <scope>NUCLEOTIDE SEQUENCE [LARGE SCALE GENOMIC DNA]</scope>
    <source>
        <strain evidence="8">TK-2024</strain>
        <tissue evidence="8">Old leaves</tissue>
    </source>
</reference>
<evidence type="ECO:0000313" key="8">
    <source>
        <dbReference type="EMBL" id="KAK8550610.1"/>
    </source>
</evidence>
<gene>
    <name evidence="8" type="ORF">V6N12_039311</name>
</gene>
<comment type="subcellular location">
    <subcellularLocation>
        <location evidence="2">Chromosome</location>
        <location evidence="2">Centromere</location>
    </subcellularLocation>
    <subcellularLocation>
        <location evidence="1">Nucleus</location>
    </subcellularLocation>
</comment>
<comment type="caution">
    <text evidence="8">The sequence shown here is derived from an EMBL/GenBank/DDBJ whole genome shotgun (WGS) entry which is preliminary data.</text>
</comment>
<feature type="region of interest" description="Disordered" evidence="7">
    <location>
        <begin position="160"/>
        <end position="179"/>
    </location>
</feature>
<evidence type="ECO:0000256" key="2">
    <source>
        <dbReference type="ARBA" id="ARBA00004584"/>
    </source>
</evidence>
<feature type="compositionally biased region" description="Low complexity" evidence="7">
    <location>
        <begin position="290"/>
        <end position="303"/>
    </location>
</feature>
<evidence type="ECO:0000256" key="7">
    <source>
        <dbReference type="SAM" id="MobiDB-lite"/>
    </source>
</evidence>
<sequence>MTKKDTFTSMDRYAGKRAVTGLVPGRGSSLILKDHVNFREQNAQFCSRIGCSRRVNSVKGTPNCYSEKSKSSRPSSSEKEIIGSSSGVCRAVSNTRKPSTNLLRKLPSQLEIDSSETSSVEEEPEVLELVSPSGKIQRGLQPYSEDDDIREITMMEVGSSSLASNTRQRRSFTRSSGLGYQDTLVSPSVTLASRSAFRATQSNTSKYGLRNPRFSVVSSGCSSSGSSLSKGKNTVKKSNSEGEGSSSTRGKKLSGSSLEGLNNSSSLGVSISDSRQARNWSSNRDCGITSSFRTQRSSSSYSRGRPHNQANGNSLILNESPLVIPQAPQSDIHIDLNAPVSTETASTRASSYNRPGSESLHSVMPSSSSEVGICHSSVNSGRFQRYNMDGLAEVLLALERVEQDAELTYEQLLVLETGLLLDGLNFYDQHRNMRLDIDNMSYEELLALEERMGTVSTAIPEEALTKCLKKGIYETSLEDANVSFKGEVDDIKCSICQEEYAIGDDVGRLHFVKSTNQRGALRSAPEFIPPSSKFVRNGFGSNLQRKQESKAVTRGIRLIELSKISFARFSNLKAYLKPLAMGEVVNFMQEEDIRLETTRARFANVVKRHAQLTERLSRDSDKMIFERLQKEFEAARASQSQEIILDGDQWNDGLLATIREQVHMEADRKAASGDANNIPTPHLQEKVTYRVGNKVICCLEGTRIGILYETSFAGEPCELYHCVLESKSFLEKMTVIEHTIPFFLPLREVENDLLSSNAMRFIDHIGELLQAYVDRREQVRLVKELYGNQIGELYHSLPYHMIEFALDDSDCKVTIGLRYPDLVSVLPTRVKVLAWPMHQFKKNHTSSAGAMGPQPIPARLSYAEDALRTMSLPEAYAEIVLNLPQALQQIFWVGNPS</sequence>